<feature type="chain" id="PRO_5009111144" evidence="6">
    <location>
        <begin position="19"/>
        <end position="508"/>
    </location>
</feature>
<keyword evidence="5" id="KW-0472">Membrane</keyword>
<feature type="signal peptide" evidence="6">
    <location>
        <begin position="1"/>
        <end position="18"/>
    </location>
</feature>
<evidence type="ECO:0000256" key="3">
    <source>
        <dbReference type="ARBA" id="ARBA00023180"/>
    </source>
</evidence>
<dbReference type="CGD" id="CAL0000180245">
    <property type="gene designation" value="orf19.12420"/>
</dbReference>
<comment type="subcellular location">
    <subcellularLocation>
        <location evidence="1">Cell envelope</location>
    </subcellularLocation>
</comment>
<evidence type="ECO:0000256" key="4">
    <source>
        <dbReference type="SAM" id="MobiDB-lite"/>
    </source>
</evidence>
<reference evidence="8 9" key="1">
    <citation type="journal article" date="2004" name="Proc. Natl. Acad. Sci. U.S.A.">
        <title>The diploid genome sequence of Candida albicans.</title>
        <authorList>
            <person name="Jones T."/>
            <person name="Federspiel N.A."/>
            <person name="Chibana H."/>
            <person name="Dungan J."/>
            <person name="Kalman S."/>
            <person name="Magee B.B."/>
            <person name="Newport G."/>
            <person name="Thorstenson Y.R."/>
            <person name="Agabian N."/>
            <person name="Magee P.T."/>
            <person name="Davis R.W."/>
            <person name="Scherer S."/>
        </authorList>
    </citation>
    <scope>NUCLEOTIDE SEQUENCE [LARGE SCALE GENOMIC DNA]</scope>
    <source>
        <strain evidence="9">SC5314 / ATCC MYA-2876</strain>
    </source>
</reference>
<dbReference type="AlphaFoldDB" id="A0A1D8PFN9"/>
<feature type="compositionally biased region" description="Low complexity" evidence="4">
    <location>
        <begin position="435"/>
        <end position="450"/>
    </location>
</feature>
<evidence type="ECO:0000313" key="7">
    <source>
        <dbReference type="CGD" id="CAL0000180245"/>
    </source>
</evidence>
<evidence type="ECO:0000256" key="2">
    <source>
        <dbReference type="ARBA" id="ARBA00022729"/>
    </source>
</evidence>
<dbReference type="FunCoup" id="A0A1D8PFN9">
    <property type="interactions" value="46"/>
</dbReference>
<name>A0A1D8PFN9_CANAL</name>
<dbReference type="InParanoid" id="A0A1D8PFN9"/>
<keyword evidence="5" id="KW-1133">Transmembrane helix</keyword>
<dbReference type="STRING" id="237561.A0A1D8PFN9"/>
<dbReference type="OrthoDB" id="536881at2759"/>
<keyword evidence="5" id="KW-0812">Transmembrane</keyword>
<dbReference type="InterPro" id="IPR051648">
    <property type="entry name" value="CWI-Assembly_Regulator"/>
</dbReference>
<keyword evidence="3" id="KW-0325">Glycoprotein</keyword>
<evidence type="ECO:0000256" key="1">
    <source>
        <dbReference type="ARBA" id="ARBA00004196"/>
    </source>
</evidence>
<protein>
    <submittedName>
        <fullName evidence="8">Uncharacterized protein</fullName>
    </submittedName>
</protein>
<dbReference type="eggNOG" id="ENOG502QT4Q">
    <property type="taxonomic scope" value="Eukaryota"/>
</dbReference>
<keyword evidence="9" id="KW-1185">Reference proteome</keyword>
<dbReference type="Proteomes" id="UP000000559">
    <property type="component" value="Chromosome 1"/>
</dbReference>
<evidence type="ECO:0000313" key="9">
    <source>
        <dbReference type="Proteomes" id="UP000000559"/>
    </source>
</evidence>
<accession>A0A1D8PFN9</accession>
<feature type="region of interest" description="Disordered" evidence="4">
    <location>
        <begin position="420"/>
        <end position="472"/>
    </location>
</feature>
<sequence>MQLSIIFVFVSLTIFINCRELSHIRKDFFDKSLSSSSSLSSKYVSKISQPTPFVVVVEPLEETPPFSLQQQQQQQQQPPSMDLEMDIPFHCRKNEFLIHNQFDLQNISNCEVIIGNIIISEFDYPIITFSNLEKLLGNLTILKSPDTVRIDAPIMELISGTFKMIELTSLALISFPALKWVNTLHWKILPILSNVHFNNEIKGIDNIIISDTSLTGFSGFLAESIENLDINNNRFLDTIESNVETISGELHIGANSNDVKVSFPKLKQIGLLNINDVEKLNLPELEFIDDSLILNNNNFQQLKFSKLNYIGGTLSLFENLGVNDLEFPNLNELGGGLVMINNSLIERINFFPKLKIIGGALELIGNIKEISLKNLKLVKGSAIVKSTSSIFDCKKWSKTEIMLVVRGGRIECTDSNNEKITSRTKEDGTGGELITTPTTTTTTKTNSKSTYSGGRSGGNDDVKMNKETTSSSSGCCGGNVFVNGLQHFTLFQFIAILITLVNSFVLPL</sequence>
<dbReference type="PANTHER" id="PTHR31018:SF3">
    <property type="entry name" value="RECEPTOR PROTEIN-TYROSINE KINASE"/>
    <property type="match status" value="1"/>
</dbReference>
<dbReference type="GeneID" id="3636146"/>
<feature type="transmembrane region" description="Helical" evidence="5">
    <location>
        <begin position="485"/>
        <end position="506"/>
    </location>
</feature>
<evidence type="ECO:0000256" key="5">
    <source>
        <dbReference type="SAM" id="Phobius"/>
    </source>
</evidence>
<dbReference type="PANTHER" id="PTHR31018">
    <property type="entry name" value="SPORULATION-SPECIFIC PROTEIN-RELATED"/>
    <property type="match status" value="1"/>
</dbReference>
<reference evidence="8 9" key="3">
    <citation type="journal article" date="2013" name="Genome Biol.">
        <title>Assembly of a phased diploid Candida albicans genome facilitates allele-specific measurements and provides a simple model for repeat and indel structure.</title>
        <authorList>
            <person name="Muzzey D."/>
            <person name="Schwartz K."/>
            <person name="Weissman J.S."/>
            <person name="Sherlock G."/>
        </authorList>
    </citation>
    <scope>NUCLEOTIDE SEQUENCE [LARGE SCALE GENOMIC DNA]</scope>
    <source>
        <strain evidence="9">SC5314 / ATCC MYA-2876</strain>
    </source>
</reference>
<evidence type="ECO:0000256" key="6">
    <source>
        <dbReference type="SAM" id="SignalP"/>
    </source>
</evidence>
<keyword evidence="2 6" id="KW-0732">Signal</keyword>
<dbReference type="SMR" id="A0A1D8PFN9"/>
<dbReference type="RefSeq" id="XP_019330722.1">
    <property type="nucleotide sequence ID" value="XM_019475177.1"/>
</dbReference>
<organism evidence="8 9">
    <name type="scientific">Candida albicans (strain SC5314 / ATCC MYA-2876)</name>
    <name type="common">Yeast</name>
    <dbReference type="NCBI Taxonomy" id="237561"/>
    <lineage>
        <taxon>Eukaryota</taxon>
        <taxon>Fungi</taxon>
        <taxon>Dikarya</taxon>
        <taxon>Ascomycota</taxon>
        <taxon>Saccharomycotina</taxon>
        <taxon>Pichiomycetes</taxon>
        <taxon>Debaryomycetaceae</taxon>
        <taxon>Candida/Lodderomyces clade</taxon>
        <taxon>Candida</taxon>
    </lineage>
</organism>
<dbReference type="KEGG" id="cal:CAALFM_C113290WA"/>
<gene>
    <name evidence="8" type="ordered locus">CAALFM_C113290WA</name>
    <name evidence="7" type="ordered locus">orf19.12420</name>
</gene>
<dbReference type="EMBL" id="CP017623">
    <property type="protein sequence ID" value="AOW26935.1"/>
    <property type="molecule type" value="Genomic_DNA"/>
</dbReference>
<reference evidence="8 9" key="2">
    <citation type="journal article" date="2007" name="Genome Biol.">
        <title>Assembly of the Candida albicans genome into sixteen supercontigs aligned on the eight chromosomes.</title>
        <authorList>
            <person name="van het Hoog M."/>
            <person name="Rast T.J."/>
            <person name="Martchenko M."/>
            <person name="Grindle S."/>
            <person name="Dignard D."/>
            <person name="Hogues H."/>
            <person name="Cuomo C."/>
            <person name="Berriman M."/>
            <person name="Scherer S."/>
            <person name="Magee B.B."/>
            <person name="Whiteway M."/>
            <person name="Chibana H."/>
            <person name="Nantel A."/>
            <person name="Magee P.T."/>
        </authorList>
    </citation>
    <scope>GENOME REANNOTATION</scope>
    <source>
        <strain evidence="9">SC5314 / ATCC MYA-2876</strain>
    </source>
</reference>
<proteinExistence type="predicted"/>
<dbReference type="SUPFAM" id="SSF52058">
    <property type="entry name" value="L domain-like"/>
    <property type="match status" value="3"/>
</dbReference>
<evidence type="ECO:0000313" key="8">
    <source>
        <dbReference type="EMBL" id="AOW26935.1"/>
    </source>
</evidence>
<dbReference type="VEuPathDB" id="FungiDB:C1_13290W_A"/>